<dbReference type="InterPro" id="IPR036691">
    <property type="entry name" value="Endo/exonu/phosph_ase_sf"/>
</dbReference>
<evidence type="ECO:0000313" key="3">
    <source>
        <dbReference type="Proteomes" id="UP000821866"/>
    </source>
</evidence>
<dbReference type="SUPFAM" id="SSF56219">
    <property type="entry name" value="DNase I-like"/>
    <property type="match status" value="1"/>
</dbReference>
<dbReference type="Proteomes" id="UP000821866">
    <property type="component" value="Chromosome 7"/>
</dbReference>
<sequence length="171" mass="18842">MMSVLVRRRRAFVEHELDEASEIDNARREIIPSKGITAGLFVLNIYSTSSKKDLTPNFVCLFHEAIAKAASKPLLICGDFNAPHKHWGYSNASLTRRRLAGLVDDLNLTLLNEPILHTRIGQGVCRDTTLDLSLCISMDVTSCALPISDVSIALADWAHPSSSPDADDLRQ</sequence>
<evidence type="ECO:0000313" key="2">
    <source>
        <dbReference type="EMBL" id="KAH8020809.1"/>
    </source>
</evidence>
<name>A0A9J6DFT6_RHIMP</name>
<organism evidence="2 3">
    <name type="scientific">Rhipicephalus microplus</name>
    <name type="common">Cattle tick</name>
    <name type="synonym">Boophilus microplus</name>
    <dbReference type="NCBI Taxonomy" id="6941"/>
    <lineage>
        <taxon>Eukaryota</taxon>
        <taxon>Metazoa</taxon>
        <taxon>Ecdysozoa</taxon>
        <taxon>Arthropoda</taxon>
        <taxon>Chelicerata</taxon>
        <taxon>Arachnida</taxon>
        <taxon>Acari</taxon>
        <taxon>Parasitiformes</taxon>
        <taxon>Ixodida</taxon>
        <taxon>Ixodoidea</taxon>
        <taxon>Ixodidae</taxon>
        <taxon>Rhipicephalinae</taxon>
        <taxon>Rhipicephalus</taxon>
        <taxon>Boophilus</taxon>
    </lineage>
</organism>
<dbReference type="Gene3D" id="3.60.10.10">
    <property type="entry name" value="Endonuclease/exonuclease/phosphatase"/>
    <property type="match status" value="1"/>
</dbReference>
<proteinExistence type="predicted"/>
<dbReference type="EMBL" id="JABSTU010000009">
    <property type="protein sequence ID" value="KAH8020809.1"/>
    <property type="molecule type" value="Genomic_DNA"/>
</dbReference>
<keyword evidence="3" id="KW-1185">Reference proteome</keyword>
<dbReference type="Pfam" id="PF14529">
    <property type="entry name" value="Exo_endo_phos_2"/>
    <property type="match status" value="1"/>
</dbReference>
<dbReference type="AlphaFoldDB" id="A0A9J6DFT6"/>
<reference evidence="2" key="2">
    <citation type="submission" date="2021-09" db="EMBL/GenBank/DDBJ databases">
        <authorList>
            <person name="Jia N."/>
            <person name="Wang J."/>
            <person name="Shi W."/>
            <person name="Du L."/>
            <person name="Sun Y."/>
            <person name="Zhan W."/>
            <person name="Jiang J."/>
            <person name="Wang Q."/>
            <person name="Zhang B."/>
            <person name="Ji P."/>
            <person name="Sakyi L.B."/>
            <person name="Cui X."/>
            <person name="Yuan T."/>
            <person name="Jiang B."/>
            <person name="Yang W."/>
            <person name="Lam T.T.-Y."/>
            <person name="Chang Q."/>
            <person name="Ding S."/>
            <person name="Wang X."/>
            <person name="Zhu J."/>
            <person name="Ruan X."/>
            <person name="Zhao L."/>
            <person name="Wei J."/>
            <person name="Que T."/>
            <person name="Du C."/>
            <person name="Cheng J."/>
            <person name="Dai P."/>
            <person name="Han X."/>
            <person name="Huang E."/>
            <person name="Gao Y."/>
            <person name="Liu J."/>
            <person name="Shao H."/>
            <person name="Ye R."/>
            <person name="Li L."/>
            <person name="Wei W."/>
            <person name="Wang X."/>
            <person name="Wang C."/>
            <person name="Huo Q."/>
            <person name="Li W."/>
            <person name="Guo W."/>
            <person name="Chen H."/>
            <person name="Chen S."/>
            <person name="Zhou L."/>
            <person name="Zhou L."/>
            <person name="Ni X."/>
            <person name="Tian J."/>
            <person name="Zhou Y."/>
            <person name="Sheng Y."/>
            <person name="Liu T."/>
            <person name="Pan Y."/>
            <person name="Xia L."/>
            <person name="Li J."/>
            <person name="Zhao F."/>
            <person name="Cao W."/>
        </authorList>
    </citation>
    <scope>NUCLEOTIDE SEQUENCE</scope>
    <source>
        <strain evidence="2">Rmic-2018</strain>
        <tissue evidence="2">Larvae</tissue>
    </source>
</reference>
<gene>
    <name evidence="2" type="ORF">HPB51_004642</name>
</gene>
<comment type="caution">
    <text evidence="2">The sequence shown here is derived from an EMBL/GenBank/DDBJ whole genome shotgun (WGS) entry which is preliminary data.</text>
</comment>
<reference evidence="2" key="1">
    <citation type="journal article" date="2020" name="Cell">
        <title>Large-Scale Comparative Analyses of Tick Genomes Elucidate Their Genetic Diversity and Vector Capacities.</title>
        <authorList>
            <consortium name="Tick Genome and Microbiome Consortium (TIGMIC)"/>
            <person name="Jia N."/>
            <person name="Wang J."/>
            <person name="Shi W."/>
            <person name="Du L."/>
            <person name="Sun Y."/>
            <person name="Zhan W."/>
            <person name="Jiang J.F."/>
            <person name="Wang Q."/>
            <person name="Zhang B."/>
            <person name="Ji P."/>
            <person name="Bell-Sakyi L."/>
            <person name="Cui X.M."/>
            <person name="Yuan T.T."/>
            <person name="Jiang B.G."/>
            <person name="Yang W.F."/>
            <person name="Lam T.T."/>
            <person name="Chang Q.C."/>
            <person name="Ding S.J."/>
            <person name="Wang X.J."/>
            <person name="Zhu J.G."/>
            <person name="Ruan X.D."/>
            <person name="Zhao L."/>
            <person name="Wei J.T."/>
            <person name="Ye R.Z."/>
            <person name="Que T.C."/>
            <person name="Du C.H."/>
            <person name="Zhou Y.H."/>
            <person name="Cheng J.X."/>
            <person name="Dai P.F."/>
            <person name="Guo W.B."/>
            <person name="Han X.H."/>
            <person name="Huang E.J."/>
            <person name="Li L.F."/>
            <person name="Wei W."/>
            <person name="Gao Y.C."/>
            <person name="Liu J.Z."/>
            <person name="Shao H.Z."/>
            <person name="Wang X."/>
            <person name="Wang C.C."/>
            <person name="Yang T.C."/>
            <person name="Huo Q.B."/>
            <person name="Li W."/>
            <person name="Chen H.Y."/>
            <person name="Chen S.E."/>
            <person name="Zhou L.G."/>
            <person name="Ni X.B."/>
            <person name="Tian J.H."/>
            <person name="Sheng Y."/>
            <person name="Liu T."/>
            <person name="Pan Y.S."/>
            <person name="Xia L.Y."/>
            <person name="Li J."/>
            <person name="Zhao F."/>
            <person name="Cao W.C."/>
        </authorList>
    </citation>
    <scope>NUCLEOTIDE SEQUENCE</scope>
    <source>
        <strain evidence="2">Rmic-2018</strain>
    </source>
</reference>
<accession>A0A9J6DFT6</accession>
<feature type="domain" description="Endonuclease/exonuclease/phosphatase" evidence="1">
    <location>
        <begin position="41"/>
        <end position="135"/>
    </location>
</feature>
<protein>
    <recommendedName>
        <fullName evidence="1">Endonuclease/exonuclease/phosphatase domain-containing protein</fullName>
    </recommendedName>
</protein>
<dbReference type="InterPro" id="IPR005135">
    <property type="entry name" value="Endo/exonuclease/phosphatase"/>
</dbReference>
<dbReference type="GO" id="GO:0003824">
    <property type="term" value="F:catalytic activity"/>
    <property type="evidence" value="ECO:0007669"/>
    <property type="project" value="InterPro"/>
</dbReference>
<evidence type="ECO:0000259" key="1">
    <source>
        <dbReference type="Pfam" id="PF14529"/>
    </source>
</evidence>